<comment type="caution">
    <text evidence="1">The sequence shown here is derived from an EMBL/GenBank/DDBJ whole genome shotgun (WGS) entry which is preliminary data.</text>
</comment>
<sequence length="158" mass="17012">MAWTLERIAAAVAQLNDPNEPIRYEMNGAQIVAHWDVAHVAFAVLLGGGAIDKEYALTVDLNTEKEQYSFEERKDDGEKHGSIGTDGSISFGGSASTFRGKQKSFSWGAGAGTHVEGGDSAHSYSYEFEDSRVKGPLFGLLEQAGYEQKKGFLGGLFG</sequence>
<reference evidence="1 2" key="1">
    <citation type="submission" date="2017-11" db="EMBL/GenBank/DDBJ databases">
        <title>Genomic Encyclopedia of Archaeal and Bacterial Type Strains, Phase II (KMG-II): From Individual Species to Whole Genera.</title>
        <authorList>
            <person name="Goeker M."/>
        </authorList>
    </citation>
    <scope>NUCLEOTIDE SEQUENCE [LARGE SCALE GENOMIC DNA]</scope>
    <source>
        <strain evidence="1 2">DSM 25625</strain>
    </source>
</reference>
<dbReference type="RefSeq" id="WP_100344292.1">
    <property type="nucleotide sequence ID" value="NZ_PGFB01000002.1"/>
</dbReference>
<name>A0A2M9C0G1_9MICO</name>
<proteinExistence type="predicted"/>
<accession>A0A2M9C0G1</accession>
<dbReference type="EMBL" id="PGFB01000002">
    <property type="protein sequence ID" value="PJJ63837.1"/>
    <property type="molecule type" value="Genomic_DNA"/>
</dbReference>
<protein>
    <submittedName>
        <fullName evidence="1">Uncharacterized protein</fullName>
    </submittedName>
</protein>
<gene>
    <name evidence="1" type="ORF">CLV54_1513</name>
</gene>
<dbReference type="AlphaFoldDB" id="A0A2M9C0G1"/>
<dbReference type="OrthoDB" id="2302572at2"/>
<organism evidence="1 2">
    <name type="scientific">Compostimonas suwonensis</name>
    <dbReference type="NCBI Taxonomy" id="1048394"/>
    <lineage>
        <taxon>Bacteria</taxon>
        <taxon>Bacillati</taxon>
        <taxon>Actinomycetota</taxon>
        <taxon>Actinomycetes</taxon>
        <taxon>Micrococcales</taxon>
        <taxon>Microbacteriaceae</taxon>
        <taxon>Compostimonas</taxon>
    </lineage>
</organism>
<dbReference type="Proteomes" id="UP000230161">
    <property type="component" value="Unassembled WGS sequence"/>
</dbReference>
<evidence type="ECO:0000313" key="2">
    <source>
        <dbReference type="Proteomes" id="UP000230161"/>
    </source>
</evidence>
<evidence type="ECO:0000313" key="1">
    <source>
        <dbReference type="EMBL" id="PJJ63837.1"/>
    </source>
</evidence>
<keyword evidence="2" id="KW-1185">Reference proteome</keyword>